<reference evidence="25 26" key="1">
    <citation type="journal article" date="2018" name="Nat. Ecol. Evol.">
        <title>Shark genomes provide insights into elasmobranch evolution and the origin of vertebrates.</title>
        <authorList>
            <person name="Hara Y"/>
            <person name="Yamaguchi K"/>
            <person name="Onimaru K"/>
            <person name="Kadota M"/>
            <person name="Koyanagi M"/>
            <person name="Keeley SD"/>
            <person name="Tatsumi K"/>
            <person name="Tanaka K"/>
            <person name="Motone F"/>
            <person name="Kageyama Y"/>
            <person name="Nozu R"/>
            <person name="Adachi N"/>
            <person name="Nishimura O"/>
            <person name="Nakagawa R"/>
            <person name="Tanegashima C"/>
            <person name="Kiyatake I"/>
            <person name="Matsumoto R"/>
            <person name="Murakumo K"/>
            <person name="Nishida K"/>
            <person name="Terakita A"/>
            <person name="Kuratani S"/>
            <person name="Sato K"/>
            <person name="Hyodo S Kuraku.S."/>
        </authorList>
    </citation>
    <scope>NUCLEOTIDE SEQUENCE [LARGE SCALE GENOMIC DNA]</scope>
</reference>
<accession>A0A401NZW3</accession>
<comment type="catalytic activity">
    <reaction evidence="19">
        <text>lutein + O2 = (3R,6R)-3-hydroxy-10'-apo-alpha-carotenal + (3R)-hydroxy-beta-ionone</text>
        <dbReference type="Rhea" id="RHEA:68432"/>
        <dbReference type="ChEBI" id="CHEBI:15379"/>
        <dbReference type="ChEBI" id="CHEBI:28838"/>
        <dbReference type="ChEBI" id="CHEBI:53173"/>
        <dbReference type="ChEBI" id="CHEBI:177903"/>
    </reaction>
    <physiologicalReaction direction="left-to-right" evidence="19">
        <dbReference type="Rhea" id="RHEA:68433"/>
    </physiologicalReaction>
</comment>
<keyword evidence="4" id="KW-0223">Dioxygenase</keyword>
<keyword evidence="26" id="KW-1185">Reference proteome</keyword>
<evidence type="ECO:0000256" key="24">
    <source>
        <dbReference type="RuleBase" id="RU003799"/>
    </source>
</evidence>
<evidence type="ECO:0000256" key="21">
    <source>
        <dbReference type="ARBA" id="ARBA00049190"/>
    </source>
</evidence>
<dbReference type="GO" id="GO:0010436">
    <property type="term" value="F:carotenoid dioxygenase activity"/>
    <property type="evidence" value="ECO:0007669"/>
    <property type="project" value="TreeGrafter"/>
</dbReference>
<comment type="catalytic activity">
    <reaction evidence="21">
        <text>beta-cryptoxanthin + O2 = all-trans-10'-apo-beta-carotenal + (3R)-hydroxy-beta-ionone</text>
        <dbReference type="Rhea" id="RHEA:68440"/>
        <dbReference type="ChEBI" id="CHEBI:10362"/>
        <dbReference type="ChEBI" id="CHEBI:15379"/>
        <dbReference type="ChEBI" id="CHEBI:53153"/>
        <dbReference type="ChEBI" id="CHEBI:53173"/>
    </reaction>
    <physiologicalReaction direction="left-to-right" evidence="21">
        <dbReference type="Rhea" id="RHEA:68441"/>
    </physiologicalReaction>
</comment>
<evidence type="ECO:0000256" key="20">
    <source>
        <dbReference type="ARBA" id="ARBA00049156"/>
    </source>
</evidence>
<comment type="similarity">
    <text evidence="2 24">Belongs to the carotenoid oxygenase family.</text>
</comment>
<feature type="binding site" evidence="23">
    <location>
        <position position="230"/>
    </location>
    <ligand>
        <name>Fe cation</name>
        <dbReference type="ChEBI" id="CHEBI:24875"/>
        <note>catalytic</note>
    </ligand>
</feature>
<dbReference type="InterPro" id="IPR004294">
    <property type="entry name" value="Carotenoid_Oase"/>
</dbReference>
<dbReference type="PANTHER" id="PTHR10543:SF122">
    <property type="entry name" value="CAROTENOID-CLEAVING DIOXYGENASE, MITOCHONDRIAL"/>
    <property type="match status" value="1"/>
</dbReference>
<comment type="function">
    <text evidence="13">Broad specificity mitochondrial dioxygenase that mediates the asymmetric oxidative cleavage of carotenoids. Cleaves carotenes (pure hydrocarbon carotenoids) such as all-trans-beta-carotene and lycopene as well as xanthophylls (oxygenated carotenoids) such as zeaxanthin, lutein and beta-cryptoxanthin at both the 9,10 and the 9',10' carbon-carbon double bond. Through its function in carotenoids metabolism regulates oxidative stress and the production of important signaling molecules.</text>
</comment>
<dbReference type="PANTHER" id="PTHR10543">
    <property type="entry name" value="BETA-CAROTENE DIOXYGENASE"/>
    <property type="match status" value="1"/>
</dbReference>
<protein>
    <recommendedName>
        <fullName evidence="12">Carotenoid-cleaving dioxygenase, mitochondrial</fullName>
        <ecNumber evidence="11">1.13.11.71</ecNumber>
    </recommendedName>
</protein>
<dbReference type="OrthoDB" id="407010at2759"/>
<feature type="binding site" evidence="23">
    <location>
        <position position="577"/>
    </location>
    <ligand>
        <name>Fe cation</name>
        <dbReference type="ChEBI" id="CHEBI:24875"/>
        <note>catalytic</note>
    </ligand>
</feature>
<comment type="catalytic activity">
    <reaction evidence="14">
        <text>(3R)-3-hydroxy-10'-apo-beta-carotenal + O2 = 4,9-dimethyldodeca-2,4,6,8,10-pentaenedial + (3R)-hydroxy-beta-ionone</text>
        <dbReference type="Rhea" id="RHEA:68424"/>
        <dbReference type="ChEBI" id="CHEBI:15379"/>
        <dbReference type="ChEBI" id="CHEBI:53171"/>
        <dbReference type="ChEBI" id="CHEBI:53173"/>
        <dbReference type="ChEBI" id="CHEBI:177902"/>
    </reaction>
    <physiologicalReaction direction="left-to-right" evidence="14">
        <dbReference type="Rhea" id="RHEA:68425"/>
    </physiologicalReaction>
</comment>
<gene>
    <name evidence="25" type="ORF">scyTo_0004963</name>
</gene>
<evidence type="ECO:0000256" key="12">
    <source>
        <dbReference type="ARBA" id="ARBA00040536"/>
    </source>
</evidence>
<comment type="catalytic activity">
    <reaction evidence="22">
        <text>13-cis-lycopene + O2 = 13-cis-10'-apo-lycopenal + (3E,5E)-6,10-dimethylundeca-3,5,9-trien-2-one</text>
        <dbReference type="Rhea" id="RHEA:68448"/>
        <dbReference type="ChEBI" id="CHEBI:15379"/>
        <dbReference type="ChEBI" id="CHEBI:67207"/>
        <dbReference type="ChEBI" id="CHEBI:177907"/>
        <dbReference type="ChEBI" id="CHEBI:177908"/>
    </reaction>
    <physiologicalReaction direction="left-to-right" evidence="22">
        <dbReference type="Rhea" id="RHEA:68449"/>
    </physiologicalReaction>
</comment>
<evidence type="ECO:0000256" key="10">
    <source>
        <dbReference type="ARBA" id="ARBA00036274"/>
    </source>
</evidence>
<evidence type="ECO:0000256" key="17">
    <source>
        <dbReference type="ARBA" id="ARBA00048043"/>
    </source>
</evidence>
<keyword evidence="3 23" id="KW-0479">Metal-binding</keyword>
<evidence type="ECO:0000256" key="22">
    <source>
        <dbReference type="ARBA" id="ARBA00049207"/>
    </source>
</evidence>
<name>A0A401NZW3_SCYTO</name>
<keyword evidence="6 23" id="KW-0408">Iron</keyword>
<dbReference type="Proteomes" id="UP000288216">
    <property type="component" value="Unassembled WGS sequence"/>
</dbReference>
<evidence type="ECO:0000256" key="23">
    <source>
        <dbReference type="PIRSR" id="PIRSR604294-1"/>
    </source>
</evidence>
<feature type="binding site" evidence="23">
    <location>
        <position position="290"/>
    </location>
    <ligand>
        <name>Fe cation</name>
        <dbReference type="ChEBI" id="CHEBI:24875"/>
        <note>catalytic</note>
    </ligand>
</feature>
<comment type="catalytic activity">
    <reaction evidence="20">
        <text>all-trans-beta-carotene + O2 = beta-ionone + all-trans-10'-apo-beta-carotenal</text>
        <dbReference type="Rhea" id="RHEA:26389"/>
        <dbReference type="ChEBI" id="CHEBI:15379"/>
        <dbReference type="ChEBI" id="CHEBI:17579"/>
        <dbReference type="ChEBI" id="CHEBI:32325"/>
        <dbReference type="ChEBI" id="CHEBI:53153"/>
        <dbReference type="EC" id="1.13.11.71"/>
    </reaction>
    <physiologicalReaction direction="left-to-right" evidence="20">
        <dbReference type="Rhea" id="RHEA:26390"/>
    </physiologicalReaction>
</comment>
<dbReference type="AlphaFoldDB" id="A0A401NZW3"/>
<comment type="catalytic activity">
    <reaction evidence="15">
        <text>5-cis-lycopene + O2 = 5-cis-10'-apo-lycopenal + (3E,5E)-6,10-dimethylundeca-3,5,9-trien-2-one</text>
        <dbReference type="Rhea" id="RHEA:68444"/>
        <dbReference type="ChEBI" id="CHEBI:15379"/>
        <dbReference type="ChEBI" id="CHEBI:67207"/>
        <dbReference type="ChEBI" id="CHEBI:177905"/>
        <dbReference type="ChEBI" id="CHEBI:177906"/>
    </reaction>
    <physiologicalReaction direction="left-to-right" evidence="15">
        <dbReference type="Rhea" id="RHEA:68445"/>
    </physiologicalReaction>
</comment>
<evidence type="ECO:0000256" key="5">
    <source>
        <dbReference type="ARBA" id="ARBA00023002"/>
    </source>
</evidence>
<evidence type="ECO:0000256" key="13">
    <source>
        <dbReference type="ARBA" id="ARBA00045336"/>
    </source>
</evidence>
<evidence type="ECO:0000256" key="2">
    <source>
        <dbReference type="ARBA" id="ARBA00006787"/>
    </source>
</evidence>
<evidence type="ECO:0000256" key="14">
    <source>
        <dbReference type="ARBA" id="ARBA00047577"/>
    </source>
</evidence>
<dbReference type="EMBL" id="BFAA01001499">
    <property type="protein sequence ID" value="GCB66393.1"/>
    <property type="molecule type" value="Genomic_DNA"/>
</dbReference>
<keyword evidence="7" id="KW-0443">Lipid metabolism</keyword>
<comment type="caution">
    <text evidence="25">The sequence shown here is derived from an EMBL/GenBank/DDBJ whole genome shotgun (WGS) entry which is preliminary data.</text>
</comment>
<evidence type="ECO:0000256" key="19">
    <source>
        <dbReference type="ARBA" id="ARBA00048862"/>
    </source>
</evidence>
<evidence type="ECO:0000256" key="9">
    <source>
        <dbReference type="ARBA" id="ARBA00035797"/>
    </source>
</evidence>
<evidence type="ECO:0000256" key="7">
    <source>
        <dbReference type="ARBA" id="ARBA00023098"/>
    </source>
</evidence>
<dbReference type="GO" id="GO:0046872">
    <property type="term" value="F:metal ion binding"/>
    <property type="evidence" value="ECO:0007669"/>
    <property type="project" value="UniProtKB-KW"/>
</dbReference>
<dbReference type="GO" id="GO:0042574">
    <property type="term" value="P:retinal metabolic process"/>
    <property type="evidence" value="ECO:0007669"/>
    <property type="project" value="TreeGrafter"/>
</dbReference>
<dbReference type="STRING" id="75743.A0A401NZW3"/>
<evidence type="ECO:0000256" key="6">
    <source>
        <dbReference type="ARBA" id="ARBA00023004"/>
    </source>
</evidence>
<evidence type="ECO:0000256" key="18">
    <source>
        <dbReference type="ARBA" id="ARBA00048381"/>
    </source>
</evidence>
<dbReference type="OMA" id="GPLFGMH"/>
<keyword evidence="5" id="KW-0560">Oxidoreductase</keyword>
<comment type="catalytic activity">
    <reaction evidence="18">
        <text>all-trans-zeaxanthin + 2 O2 = 4,9-dimethyldodeca-2,4,6,8,10-pentaenedial + 2 (3R)-hydroxy-beta-ionone</text>
        <dbReference type="Rhea" id="RHEA:26393"/>
        <dbReference type="ChEBI" id="CHEBI:15379"/>
        <dbReference type="ChEBI" id="CHEBI:27547"/>
        <dbReference type="ChEBI" id="CHEBI:53171"/>
        <dbReference type="ChEBI" id="CHEBI:53173"/>
    </reaction>
    <physiologicalReaction direction="left-to-right" evidence="18">
        <dbReference type="Rhea" id="RHEA:26394"/>
    </physiologicalReaction>
</comment>
<evidence type="ECO:0000256" key="11">
    <source>
        <dbReference type="ARBA" id="ARBA00038847"/>
    </source>
</evidence>
<dbReference type="GO" id="GO:0016121">
    <property type="term" value="P:carotene catabolic process"/>
    <property type="evidence" value="ECO:0007669"/>
    <property type="project" value="TreeGrafter"/>
</dbReference>
<comment type="catalytic activity">
    <reaction evidence="9">
        <text>all-trans-zeaxanthin + O2 = (3R)-3-hydroxy-10'-apo-beta-carotenal + (3R)-hydroxy-beta-ionone</text>
        <dbReference type="Rhea" id="RHEA:68104"/>
        <dbReference type="ChEBI" id="CHEBI:15379"/>
        <dbReference type="ChEBI" id="CHEBI:27547"/>
        <dbReference type="ChEBI" id="CHEBI:53173"/>
        <dbReference type="ChEBI" id="CHEBI:177902"/>
    </reaction>
    <physiologicalReaction direction="left-to-right" evidence="9">
        <dbReference type="Rhea" id="RHEA:68105"/>
    </physiologicalReaction>
</comment>
<dbReference type="Pfam" id="PF03055">
    <property type="entry name" value="RPE65"/>
    <property type="match status" value="1"/>
</dbReference>
<proteinExistence type="inferred from homology"/>
<dbReference type="GO" id="GO:0003834">
    <property type="term" value="F:beta-carotene 15,15'-dioxygenase activity"/>
    <property type="evidence" value="ECO:0007669"/>
    <property type="project" value="TreeGrafter"/>
</dbReference>
<evidence type="ECO:0000256" key="16">
    <source>
        <dbReference type="ARBA" id="ARBA00047865"/>
    </source>
</evidence>
<keyword evidence="8" id="KW-0496">Mitochondrion</keyword>
<evidence type="ECO:0000256" key="15">
    <source>
        <dbReference type="ARBA" id="ARBA00047747"/>
    </source>
</evidence>
<comment type="cofactor">
    <cofactor evidence="23">
        <name>Fe(2+)</name>
        <dbReference type="ChEBI" id="CHEBI:29033"/>
    </cofactor>
    <text evidence="23">Binds 1 Fe(2+) ion per subunit.</text>
</comment>
<evidence type="ECO:0000313" key="26">
    <source>
        <dbReference type="Proteomes" id="UP000288216"/>
    </source>
</evidence>
<comment type="subcellular location">
    <subcellularLocation>
        <location evidence="1">Mitochondrion</location>
    </subcellularLocation>
</comment>
<dbReference type="EC" id="1.13.11.71" evidence="11"/>
<evidence type="ECO:0000313" key="25">
    <source>
        <dbReference type="EMBL" id="GCB66393.1"/>
    </source>
</evidence>
<evidence type="ECO:0000256" key="1">
    <source>
        <dbReference type="ARBA" id="ARBA00004173"/>
    </source>
</evidence>
<evidence type="ECO:0000256" key="8">
    <source>
        <dbReference type="ARBA" id="ARBA00023128"/>
    </source>
</evidence>
<evidence type="ECO:0000256" key="4">
    <source>
        <dbReference type="ARBA" id="ARBA00022964"/>
    </source>
</evidence>
<feature type="binding site" evidence="23">
    <location>
        <position position="361"/>
    </location>
    <ligand>
        <name>Fe cation</name>
        <dbReference type="ChEBI" id="CHEBI:24875"/>
        <note>catalytic</note>
    </ligand>
</feature>
<comment type="catalytic activity">
    <reaction evidence="10">
        <text>(3R,6R)-3-hydroxy-10'-apo-alpha-carotenal + O2 = (3R,6R)-hydroxy-alpha-ionone + 4,9-dimethyldodeca-2,4,6,8,10-pentaenedial</text>
        <dbReference type="Rhea" id="RHEA:68436"/>
        <dbReference type="ChEBI" id="CHEBI:15379"/>
        <dbReference type="ChEBI" id="CHEBI:53171"/>
        <dbReference type="ChEBI" id="CHEBI:177903"/>
        <dbReference type="ChEBI" id="CHEBI:177904"/>
    </reaction>
    <physiologicalReaction direction="left-to-right" evidence="10">
        <dbReference type="Rhea" id="RHEA:68437"/>
    </physiologicalReaction>
</comment>
<dbReference type="GO" id="GO:0005739">
    <property type="term" value="C:mitochondrion"/>
    <property type="evidence" value="ECO:0007669"/>
    <property type="project" value="UniProtKB-SubCell"/>
</dbReference>
<sequence length="583" mass="66614">MAWMQSLTVVRKILQQLFWIIIEDRMNVTSTAWRNVPVLKHLFPVKMKEPIYHSRKTGLECLAPLFMTVEETPEPIPVKVKGEIPKWLRGNLLRNGPGKFEFGNDKYNHWFDGMALMHQFKIEDGNVTYMSKFLRSETYQTNYANNRIMVSEFGTLAMPDPCKNIFQRFASKFEILKATDNGSVNFARYKGDYYATTETNFIHKVNPNTLDTEEKVDWTKFVAVNGTTAHPHYDPDGTTYNMGNSYGKNGTIYNIIAVPQQKSDDEETLQGAKIVCGITPVDSMKPSYYHSFGMSKNYIIFVEQPLKINLLKILTSKFRGKSMNNAINWEPELNTVIHVANKHTGEIIPLQYYTKAFSTFHHINAFENNGFIVLDLCCFDDGEIINNINLQTFRQTGEALDKAYNTLPKGFPRRFVLPLNINSNTPIDQNLNTLTYSNAVIFRKADGKIWCEAEDLHDDDLLDVGGMEFPQINYAKYNTKKYKFFYGCGANNIMIDSLLKMDVETKKLKTWKEKGYYPSEPIFVPSPNSVDEDDGIILSVVISPNPSKSSLLLVLDAKTFTEMGRAEVAVRIPFGFHGVFAER</sequence>
<evidence type="ECO:0000256" key="3">
    <source>
        <dbReference type="ARBA" id="ARBA00022723"/>
    </source>
</evidence>
<organism evidence="25 26">
    <name type="scientific">Scyliorhinus torazame</name>
    <name type="common">Cloudy catshark</name>
    <name type="synonym">Catulus torazame</name>
    <dbReference type="NCBI Taxonomy" id="75743"/>
    <lineage>
        <taxon>Eukaryota</taxon>
        <taxon>Metazoa</taxon>
        <taxon>Chordata</taxon>
        <taxon>Craniata</taxon>
        <taxon>Vertebrata</taxon>
        <taxon>Chondrichthyes</taxon>
        <taxon>Elasmobranchii</taxon>
        <taxon>Galeomorphii</taxon>
        <taxon>Galeoidea</taxon>
        <taxon>Carcharhiniformes</taxon>
        <taxon>Scyliorhinidae</taxon>
        <taxon>Scyliorhinus</taxon>
    </lineage>
</organism>
<dbReference type="GO" id="GO:0102076">
    <property type="term" value="F:beta,beta-carotene-9',10'-cleaving oxygenase activity"/>
    <property type="evidence" value="ECO:0007669"/>
    <property type="project" value="UniProtKB-EC"/>
</dbReference>
<comment type="catalytic activity">
    <reaction evidence="17">
        <text>all-trans-10'-apo-beta-carotenal + O2 = beta-ionone + 4,9-dimethyldodeca-2,4,6,8,10-pentaenedial</text>
        <dbReference type="Rhea" id="RHEA:68452"/>
        <dbReference type="ChEBI" id="CHEBI:15379"/>
        <dbReference type="ChEBI" id="CHEBI:32325"/>
        <dbReference type="ChEBI" id="CHEBI:53153"/>
        <dbReference type="ChEBI" id="CHEBI:53171"/>
    </reaction>
    <physiologicalReaction direction="left-to-right" evidence="17">
        <dbReference type="Rhea" id="RHEA:68453"/>
    </physiologicalReaction>
</comment>
<comment type="catalytic activity">
    <reaction evidence="16">
        <text>lutein + O2 = (3R,6R)-hydroxy-alpha-ionone + (3R)-3-hydroxy-10'-apo-beta-carotenal</text>
        <dbReference type="Rhea" id="RHEA:68428"/>
        <dbReference type="ChEBI" id="CHEBI:15379"/>
        <dbReference type="ChEBI" id="CHEBI:28838"/>
        <dbReference type="ChEBI" id="CHEBI:177902"/>
        <dbReference type="ChEBI" id="CHEBI:177904"/>
    </reaction>
    <physiologicalReaction direction="left-to-right" evidence="16">
        <dbReference type="Rhea" id="RHEA:68429"/>
    </physiologicalReaction>
</comment>